<evidence type="ECO:0000313" key="2">
    <source>
        <dbReference type="EMBL" id="KAA0066053.1"/>
    </source>
</evidence>
<feature type="compositionally biased region" description="Basic and acidic residues" evidence="1">
    <location>
        <begin position="1"/>
        <end position="12"/>
    </location>
</feature>
<dbReference type="AlphaFoldDB" id="A0A5D3BLE1"/>
<comment type="caution">
    <text evidence="3">The sequence shown here is derived from an EMBL/GenBank/DDBJ whole genome shotgun (WGS) entry which is preliminary data.</text>
</comment>
<dbReference type="EMBL" id="SSTD01017537">
    <property type="protein sequence ID" value="TYJ99844.1"/>
    <property type="molecule type" value="Genomic_DNA"/>
</dbReference>
<reference evidence="4 5" key="1">
    <citation type="submission" date="2019-08" db="EMBL/GenBank/DDBJ databases">
        <title>Draft genome sequences of two oriental melons (Cucumis melo L. var makuwa).</title>
        <authorList>
            <person name="Kwon S.-Y."/>
        </authorList>
    </citation>
    <scope>NUCLEOTIDE SEQUENCE [LARGE SCALE GENOMIC DNA]</scope>
    <source>
        <strain evidence="5">cv. Chang Bougi</strain>
        <strain evidence="4">cv. SW 3</strain>
        <tissue evidence="3">Leaf</tissue>
    </source>
</reference>
<dbReference type="OrthoDB" id="1749511at2759"/>
<evidence type="ECO:0000313" key="5">
    <source>
        <dbReference type="Proteomes" id="UP000321947"/>
    </source>
</evidence>
<feature type="compositionally biased region" description="Basic and acidic residues" evidence="1">
    <location>
        <begin position="31"/>
        <end position="45"/>
    </location>
</feature>
<sequence length="94" mass="10954">MMKEQSQSRESEGSSSKMKTKVAELIDEANSNEKESEEKNNDRSKFKKVEMLVFNGEDPDAWLFRADKYFQIQKLTDSEKMTVAWRQSVSKVQP</sequence>
<proteinExistence type="predicted"/>
<dbReference type="EMBL" id="SSTE01000903">
    <property type="protein sequence ID" value="KAA0066053.1"/>
    <property type="molecule type" value="Genomic_DNA"/>
</dbReference>
<dbReference type="Proteomes" id="UP000321393">
    <property type="component" value="Unassembled WGS sequence"/>
</dbReference>
<gene>
    <name evidence="3" type="ORF">E5676_scaffold446G00550</name>
    <name evidence="2" type="ORF">E6C27_scaffold21G00280</name>
</gene>
<dbReference type="Proteomes" id="UP000321947">
    <property type="component" value="Unassembled WGS sequence"/>
</dbReference>
<evidence type="ECO:0000313" key="3">
    <source>
        <dbReference type="EMBL" id="TYJ99844.1"/>
    </source>
</evidence>
<feature type="region of interest" description="Disordered" evidence="1">
    <location>
        <begin position="1"/>
        <end position="45"/>
    </location>
</feature>
<name>A0A5D3BLE1_CUCMM</name>
<accession>A0A5D3BLE1</accession>
<evidence type="ECO:0000313" key="4">
    <source>
        <dbReference type="Proteomes" id="UP000321393"/>
    </source>
</evidence>
<protein>
    <submittedName>
        <fullName evidence="3">Transposon Tf2-1 polyprotein isoform X1</fullName>
    </submittedName>
</protein>
<organism evidence="3 5">
    <name type="scientific">Cucumis melo var. makuwa</name>
    <name type="common">Oriental melon</name>
    <dbReference type="NCBI Taxonomy" id="1194695"/>
    <lineage>
        <taxon>Eukaryota</taxon>
        <taxon>Viridiplantae</taxon>
        <taxon>Streptophyta</taxon>
        <taxon>Embryophyta</taxon>
        <taxon>Tracheophyta</taxon>
        <taxon>Spermatophyta</taxon>
        <taxon>Magnoliopsida</taxon>
        <taxon>eudicotyledons</taxon>
        <taxon>Gunneridae</taxon>
        <taxon>Pentapetalae</taxon>
        <taxon>rosids</taxon>
        <taxon>fabids</taxon>
        <taxon>Cucurbitales</taxon>
        <taxon>Cucurbitaceae</taxon>
        <taxon>Benincaseae</taxon>
        <taxon>Cucumis</taxon>
    </lineage>
</organism>
<evidence type="ECO:0000256" key="1">
    <source>
        <dbReference type="SAM" id="MobiDB-lite"/>
    </source>
</evidence>